<keyword evidence="1" id="KW-1133">Transmembrane helix</keyword>
<feature type="transmembrane region" description="Helical" evidence="1">
    <location>
        <begin position="44"/>
        <end position="61"/>
    </location>
</feature>
<dbReference type="EMBL" id="LNYI01000015">
    <property type="protein sequence ID" value="KTD23389.1"/>
    <property type="molecule type" value="Genomic_DNA"/>
</dbReference>
<evidence type="ECO:0000313" key="3">
    <source>
        <dbReference type="Proteomes" id="UP000054869"/>
    </source>
</evidence>
<name>A0A0W0VTT2_9GAMM</name>
<keyword evidence="1" id="KW-0812">Transmembrane</keyword>
<proteinExistence type="predicted"/>
<dbReference type="Proteomes" id="UP000054869">
    <property type="component" value="Unassembled WGS sequence"/>
</dbReference>
<evidence type="ECO:0000313" key="2">
    <source>
        <dbReference type="EMBL" id="KTD23389.1"/>
    </source>
</evidence>
<keyword evidence="3" id="KW-1185">Reference proteome</keyword>
<sequence length="65" mass="7638">MLVKFIALVLLGFWSFSSYADIIIPDKKAEFMDGFFSPNEKLSLVLILIGIIILVFVWRYVRRRK</sequence>
<organism evidence="2 3">
    <name type="scientific">Legionella lansingensis</name>
    <dbReference type="NCBI Taxonomy" id="45067"/>
    <lineage>
        <taxon>Bacteria</taxon>
        <taxon>Pseudomonadati</taxon>
        <taxon>Pseudomonadota</taxon>
        <taxon>Gammaproteobacteria</taxon>
        <taxon>Legionellales</taxon>
        <taxon>Legionellaceae</taxon>
        <taxon>Legionella</taxon>
    </lineage>
</organism>
<accession>A0A0W0VTT2</accession>
<reference evidence="2 3" key="1">
    <citation type="submission" date="2015-11" db="EMBL/GenBank/DDBJ databases">
        <title>Genomic analysis of 38 Legionella species identifies large and diverse effector repertoires.</title>
        <authorList>
            <person name="Burstein D."/>
            <person name="Amaro F."/>
            <person name="Zusman T."/>
            <person name="Lifshitz Z."/>
            <person name="Cohen O."/>
            <person name="Gilbert J.A."/>
            <person name="Pupko T."/>
            <person name="Shuman H.A."/>
            <person name="Segal G."/>
        </authorList>
    </citation>
    <scope>NUCLEOTIDE SEQUENCE [LARGE SCALE GENOMIC DNA]</scope>
    <source>
        <strain evidence="2 3">ATCC 49751</strain>
    </source>
</reference>
<protein>
    <submittedName>
        <fullName evidence="2">Uncharacterized protein</fullName>
    </submittedName>
</protein>
<comment type="caution">
    <text evidence="2">The sequence shown here is derived from an EMBL/GenBank/DDBJ whole genome shotgun (WGS) entry which is preliminary data.</text>
</comment>
<dbReference type="AlphaFoldDB" id="A0A0W0VTT2"/>
<dbReference type="STRING" id="45067.Llan_0888"/>
<evidence type="ECO:0000256" key="1">
    <source>
        <dbReference type="SAM" id="Phobius"/>
    </source>
</evidence>
<gene>
    <name evidence="2" type="ORF">Llan_0888</name>
</gene>
<keyword evidence="1" id="KW-0472">Membrane</keyword>